<evidence type="ECO:0000313" key="1">
    <source>
        <dbReference type="EMBL" id="GGH98833.1"/>
    </source>
</evidence>
<reference evidence="2" key="1">
    <citation type="journal article" date="2019" name="Int. J. Syst. Evol. Microbiol.">
        <title>The Global Catalogue of Microorganisms (GCM) 10K type strain sequencing project: providing services to taxonomists for standard genome sequencing and annotation.</title>
        <authorList>
            <consortium name="The Broad Institute Genomics Platform"/>
            <consortium name="The Broad Institute Genome Sequencing Center for Infectious Disease"/>
            <person name="Wu L."/>
            <person name="Ma J."/>
        </authorList>
    </citation>
    <scope>NUCLEOTIDE SEQUENCE [LARGE SCALE GENOMIC DNA]</scope>
    <source>
        <strain evidence="2">CGMCC 1.12778</strain>
    </source>
</reference>
<comment type="caution">
    <text evidence="1">The sequence shown here is derived from an EMBL/GenBank/DDBJ whole genome shotgun (WGS) entry which is preliminary data.</text>
</comment>
<dbReference type="EMBL" id="BMFW01000019">
    <property type="protein sequence ID" value="GGH98833.1"/>
    <property type="molecule type" value="Genomic_DNA"/>
</dbReference>
<protein>
    <submittedName>
        <fullName evidence="1">Uncharacterized protein</fullName>
    </submittedName>
</protein>
<proteinExistence type="predicted"/>
<evidence type="ECO:0000313" key="2">
    <source>
        <dbReference type="Proteomes" id="UP000643279"/>
    </source>
</evidence>
<keyword evidence="2" id="KW-1185">Reference proteome</keyword>
<dbReference type="Proteomes" id="UP000643279">
    <property type="component" value="Unassembled WGS sequence"/>
</dbReference>
<name>A0ABQ2AVD2_9MICC</name>
<organism evidence="1 2">
    <name type="scientific">Arthrobacter liuii</name>
    <dbReference type="NCBI Taxonomy" id="1476996"/>
    <lineage>
        <taxon>Bacteria</taxon>
        <taxon>Bacillati</taxon>
        <taxon>Actinomycetota</taxon>
        <taxon>Actinomycetes</taxon>
        <taxon>Micrococcales</taxon>
        <taxon>Micrococcaceae</taxon>
        <taxon>Arthrobacter</taxon>
    </lineage>
</organism>
<accession>A0ABQ2AVD2</accession>
<sequence>MAFFGPVISRLDGIAMFEEKFGGRAPGQIADRTQQALHGIPVTLAAIKQIAESIASNEEARS</sequence>
<gene>
    <name evidence="1" type="ORF">GCM10007170_32280</name>
</gene>